<name>A0ABM9G6B8_9BACL</name>
<proteinExistence type="predicted"/>
<organism evidence="1 2">
    <name type="scientific">Paenibacillus melissococcoides</name>
    <dbReference type="NCBI Taxonomy" id="2912268"/>
    <lineage>
        <taxon>Bacteria</taxon>
        <taxon>Bacillati</taxon>
        <taxon>Bacillota</taxon>
        <taxon>Bacilli</taxon>
        <taxon>Bacillales</taxon>
        <taxon>Paenibacillaceae</taxon>
        <taxon>Paenibacillus</taxon>
    </lineage>
</organism>
<keyword evidence="2" id="KW-1185">Reference proteome</keyword>
<comment type="caution">
    <text evidence="1">The sequence shown here is derived from an EMBL/GenBank/DDBJ whole genome shotgun (WGS) entry which is preliminary data.</text>
</comment>
<dbReference type="EMBL" id="CALYLO010000007">
    <property type="protein sequence ID" value="CAH8247393.1"/>
    <property type="molecule type" value="Genomic_DNA"/>
</dbReference>
<accession>A0ABM9G6B8</accession>
<evidence type="ECO:0000313" key="2">
    <source>
        <dbReference type="Proteomes" id="UP001154322"/>
    </source>
</evidence>
<protein>
    <submittedName>
        <fullName evidence="1">Uncharacterized protein</fullName>
    </submittedName>
</protein>
<dbReference type="Proteomes" id="UP001154322">
    <property type="component" value="Unassembled WGS sequence"/>
</dbReference>
<evidence type="ECO:0000313" key="1">
    <source>
        <dbReference type="EMBL" id="CAH8247393.1"/>
    </source>
</evidence>
<reference evidence="1" key="1">
    <citation type="submission" date="2022-06" db="EMBL/GenBank/DDBJ databases">
        <authorList>
            <person name="Dietemann V."/>
            <person name="Ory F."/>
            <person name="Dainat B."/>
            <person name="Oberhansli S."/>
        </authorList>
    </citation>
    <scope>NUCLEOTIDE SEQUENCE</scope>
    <source>
        <strain evidence="1">Ena-SAMPLE-TAB-26-04-2022-14:26:32:270-5432</strain>
    </source>
</reference>
<sequence length="61" mass="7599">MNLCEFHREIAELEQTEFYEGNKAGVKNVRDERRLFFQIIHHMPYPWRKRYIYPPCQELRA</sequence>
<gene>
    <name evidence="1" type="ORF">WJ0W_004627</name>
</gene>